<comment type="caution">
    <text evidence="2">The sequence shown here is derived from an EMBL/GenBank/DDBJ whole genome shotgun (WGS) entry which is preliminary data.</text>
</comment>
<dbReference type="Proteomes" id="UP000569732">
    <property type="component" value="Unassembled WGS sequence"/>
</dbReference>
<dbReference type="PANTHER" id="PTHR36180:SF2">
    <property type="entry name" value="BRO FAMILY PROTEIN"/>
    <property type="match status" value="1"/>
</dbReference>
<dbReference type="PANTHER" id="PTHR36180">
    <property type="entry name" value="DNA-BINDING PROTEIN-RELATED-RELATED"/>
    <property type="match status" value="1"/>
</dbReference>
<sequence>MSVINTPIINEEINTFSHNAFGELRTVIKEGEPWFIAKDVAEILDYSVASAMTRHLDDDETRVSTRHMNGSPRDLIIINESGLYSAIFRSRKEEAKAFKKWVTREVLPSIRK</sequence>
<organism evidence="2 3">
    <name type="scientific">Spartinivicinus marinus</name>
    <dbReference type="NCBI Taxonomy" id="2994442"/>
    <lineage>
        <taxon>Bacteria</taxon>
        <taxon>Pseudomonadati</taxon>
        <taxon>Pseudomonadota</taxon>
        <taxon>Gammaproteobacteria</taxon>
        <taxon>Oceanospirillales</taxon>
        <taxon>Zooshikellaceae</taxon>
        <taxon>Spartinivicinus</taxon>
    </lineage>
</organism>
<evidence type="ECO:0000313" key="3">
    <source>
        <dbReference type="Proteomes" id="UP000569732"/>
    </source>
</evidence>
<evidence type="ECO:0000313" key="2">
    <source>
        <dbReference type="EMBL" id="NYZ69722.1"/>
    </source>
</evidence>
<reference evidence="2 3" key="1">
    <citation type="submission" date="2020-07" db="EMBL/GenBank/DDBJ databases">
        <title>Endozoicomonas sp. nov., isolated from sediment.</title>
        <authorList>
            <person name="Gu T."/>
        </authorList>
    </citation>
    <scope>NUCLEOTIDE SEQUENCE [LARGE SCALE GENOMIC DNA]</scope>
    <source>
        <strain evidence="2 3">SM1973</strain>
    </source>
</reference>
<dbReference type="EMBL" id="JACCKB010000130">
    <property type="protein sequence ID" value="NYZ69722.1"/>
    <property type="molecule type" value="Genomic_DNA"/>
</dbReference>
<dbReference type="SMART" id="SM01040">
    <property type="entry name" value="Bro-N"/>
    <property type="match status" value="1"/>
</dbReference>
<keyword evidence="3" id="KW-1185">Reference proteome</keyword>
<dbReference type="AlphaFoldDB" id="A0A853ICY4"/>
<dbReference type="PROSITE" id="PS51750">
    <property type="entry name" value="BRO_N"/>
    <property type="match status" value="1"/>
</dbReference>
<name>A0A853ICY4_9GAMM</name>
<dbReference type="Pfam" id="PF02498">
    <property type="entry name" value="Bro-N"/>
    <property type="match status" value="1"/>
</dbReference>
<accession>A0A853ICY4</accession>
<evidence type="ECO:0000259" key="1">
    <source>
        <dbReference type="PROSITE" id="PS51750"/>
    </source>
</evidence>
<protein>
    <submittedName>
        <fullName evidence="2">Bro-N domain-containing protein</fullName>
    </submittedName>
</protein>
<dbReference type="RefSeq" id="WP_180571699.1">
    <property type="nucleotide sequence ID" value="NZ_JACCKB010000130.1"/>
</dbReference>
<dbReference type="InterPro" id="IPR003497">
    <property type="entry name" value="BRO_N_domain"/>
</dbReference>
<feature type="non-terminal residue" evidence="2">
    <location>
        <position position="112"/>
    </location>
</feature>
<feature type="domain" description="Bro-N" evidence="1">
    <location>
        <begin position="18"/>
        <end position="112"/>
    </location>
</feature>
<gene>
    <name evidence="2" type="ORF">H0A36_27280</name>
</gene>
<proteinExistence type="predicted"/>